<dbReference type="InterPro" id="IPR009057">
    <property type="entry name" value="Homeodomain-like_sf"/>
</dbReference>
<keyword evidence="3" id="KW-0804">Transcription</keyword>
<dbReference type="PANTHER" id="PTHR47506:SF6">
    <property type="entry name" value="HTH-TYPE TRANSCRIPTIONAL REPRESSOR NEMR"/>
    <property type="match status" value="1"/>
</dbReference>
<dbReference type="Pfam" id="PF00440">
    <property type="entry name" value="TetR_N"/>
    <property type="match status" value="1"/>
</dbReference>
<dbReference type="Proteomes" id="UP000238413">
    <property type="component" value="Chromosome"/>
</dbReference>
<dbReference type="SUPFAM" id="SSF46689">
    <property type="entry name" value="Homeodomain-like"/>
    <property type="match status" value="1"/>
</dbReference>
<dbReference type="PROSITE" id="PS50977">
    <property type="entry name" value="HTH_TETR_2"/>
    <property type="match status" value="1"/>
</dbReference>
<dbReference type="SUPFAM" id="SSF48498">
    <property type="entry name" value="Tetracyclin repressor-like, C-terminal domain"/>
    <property type="match status" value="1"/>
</dbReference>
<dbReference type="RefSeq" id="WP_099502215.1">
    <property type="nucleotide sequence ID" value="NZ_CP026652.1"/>
</dbReference>
<dbReference type="InterPro" id="IPR036271">
    <property type="entry name" value="Tet_transcr_reg_TetR-rel_C_sf"/>
</dbReference>
<name>A0ABN5IBE0_9ACTN</name>
<dbReference type="PANTHER" id="PTHR47506">
    <property type="entry name" value="TRANSCRIPTIONAL REGULATORY PROTEIN"/>
    <property type="match status" value="1"/>
</dbReference>
<dbReference type="InterPro" id="IPR011075">
    <property type="entry name" value="TetR_C"/>
</dbReference>
<evidence type="ECO:0000256" key="3">
    <source>
        <dbReference type="ARBA" id="ARBA00023163"/>
    </source>
</evidence>
<sequence length="200" mass="21229">MGPRKSVAETAATRDRVIERALALAAAEGLEGLTIGRLATDLGMSKAGVIGRFGSKAALQLAVLDAAIERFRLRVPARAVGARPGAERLARAFDEWIDSMAEAEGYAGCFLTSVASEFDGRPGPVRDAVLQALAAWSAYVASELDTAVANRELPQRTDVEQLVFELNGVALAASQSIQLHRDPLAPTRARRAIARLLIAP</sequence>
<keyword evidence="7" id="KW-1185">Reference proteome</keyword>
<dbReference type="Gene3D" id="1.10.357.10">
    <property type="entry name" value="Tetracycline Repressor, domain 2"/>
    <property type="match status" value="1"/>
</dbReference>
<evidence type="ECO:0000256" key="2">
    <source>
        <dbReference type="ARBA" id="ARBA00023125"/>
    </source>
</evidence>
<proteinExistence type="predicted"/>
<dbReference type="InterPro" id="IPR001647">
    <property type="entry name" value="HTH_TetR"/>
</dbReference>
<gene>
    <name evidence="6" type="ORF">C4B68_37240</name>
</gene>
<feature type="domain" description="HTH tetR-type" evidence="5">
    <location>
        <begin position="11"/>
        <end position="71"/>
    </location>
</feature>
<reference evidence="6 7" key="1">
    <citation type="submission" date="2018-02" db="EMBL/GenBank/DDBJ databases">
        <title>Complete genome sequence of Streptomyces dengpaensis, the producer of angucyclines.</title>
        <authorList>
            <person name="Yumei L."/>
        </authorList>
    </citation>
    <scope>NUCLEOTIDE SEQUENCE [LARGE SCALE GENOMIC DNA]</scope>
    <source>
        <strain evidence="6 7">XZHG99</strain>
    </source>
</reference>
<dbReference type="Pfam" id="PF16925">
    <property type="entry name" value="TetR_C_13"/>
    <property type="match status" value="1"/>
</dbReference>
<evidence type="ECO:0000256" key="4">
    <source>
        <dbReference type="PROSITE-ProRule" id="PRU00335"/>
    </source>
</evidence>
<dbReference type="EMBL" id="CP026652">
    <property type="protein sequence ID" value="AVH60499.1"/>
    <property type="molecule type" value="Genomic_DNA"/>
</dbReference>
<organism evidence="6 7">
    <name type="scientific">Streptomyces dengpaensis</name>
    <dbReference type="NCBI Taxonomy" id="2049881"/>
    <lineage>
        <taxon>Bacteria</taxon>
        <taxon>Bacillati</taxon>
        <taxon>Actinomycetota</taxon>
        <taxon>Actinomycetes</taxon>
        <taxon>Kitasatosporales</taxon>
        <taxon>Streptomycetaceae</taxon>
        <taxon>Streptomyces</taxon>
    </lineage>
</organism>
<evidence type="ECO:0000313" key="7">
    <source>
        <dbReference type="Proteomes" id="UP000238413"/>
    </source>
</evidence>
<evidence type="ECO:0000256" key="1">
    <source>
        <dbReference type="ARBA" id="ARBA00023015"/>
    </source>
</evidence>
<protein>
    <submittedName>
        <fullName evidence="6">TetR/AcrR family transcriptional regulator</fullName>
    </submittedName>
</protein>
<dbReference type="Gene3D" id="1.10.10.60">
    <property type="entry name" value="Homeodomain-like"/>
    <property type="match status" value="1"/>
</dbReference>
<feature type="DNA-binding region" description="H-T-H motif" evidence="4">
    <location>
        <begin position="34"/>
        <end position="53"/>
    </location>
</feature>
<keyword evidence="2 4" id="KW-0238">DNA-binding</keyword>
<evidence type="ECO:0000259" key="5">
    <source>
        <dbReference type="PROSITE" id="PS50977"/>
    </source>
</evidence>
<evidence type="ECO:0000313" key="6">
    <source>
        <dbReference type="EMBL" id="AVH60499.1"/>
    </source>
</evidence>
<keyword evidence="1" id="KW-0805">Transcription regulation</keyword>
<accession>A0ABN5IBE0</accession>